<reference evidence="14" key="2">
    <citation type="submission" date="2019-10" db="EMBL/GenBank/DDBJ databases">
        <title>A de novo genome assembly of a pear dwarfing rootstock.</title>
        <authorList>
            <person name="Wang F."/>
            <person name="Wang J."/>
            <person name="Li S."/>
            <person name="Zhang Y."/>
            <person name="Fang M."/>
            <person name="Ma L."/>
            <person name="Zhao Y."/>
            <person name="Jiang S."/>
        </authorList>
    </citation>
    <scope>NUCLEOTIDE SEQUENCE [LARGE SCALE GENOMIC DNA]</scope>
</reference>
<comment type="cofactor">
    <cofactor evidence="11">
        <name>heme</name>
        <dbReference type="ChEBI" id="CHEBI:30413"/>
    </cofactor>
</comment>
<evidence type="ECO:0000256" key="1">
    <source>
        <dbReference type="ARBA" id="ARBA00004167"/>
    </source>
</evidence>
<keyword evidence="7 12" id="KW-0560">Oxidoreductase</keyword>
<dbReference type="InterPro" id="IPR001128">
    <property type="entry name" value="Cyt_P450"/>
</dbReference>
<dbReference type="InterPro" id="IPR002401">
    <property type="entry name" value="Cyt_P450_E_grp-I"/>
</dbReference>
<dbReference type="Gene3D" id="1.10.630.10">
    <property type="entry name" value="Cytochrome P450"/>
    <property type="match status" value="1"/>
</dbReference>
<dbReference type="PRINTS" id="PR00463">
    <property type="entry name" value="EP450I"/>
</dbReference>
<proteinExistence type="inferred from homology"/>
<evidence type="ECO:0000313" key="13">
    <source>
        <dbReference type="EMBL" id="KAB2614823.1"/>
    </source>
</evidence>
<dbReference type="InterPro" id="IPR050665">
    <property type="entry name" value="Cytochrome_P450_Monooxygen"/>
</dbReference>
<feature type="binding site" description="axial binding residue" evidence="11">
    <location>
        <position position="68"/>
    </location>
    <ligand>
        <name>heme</name>
        <dbReference type="ChEBI" id="CHEBI:30413"/>
    </ligand>
    <ligandPart>
        <name>Fe</name>
        <dbReference type="ChEBI" id="CHEBI:18248"/>
    </ligandPart>
</feature>
<keyword evidence="14" id="KW-1185">Reference proteome</keyword>
<dbReference type="GO" id="GO:0016705">
    <property type="term" value="F:oxidoreductase activity, acting on paired donors, with incorporation or reduction of molecular oxygen"/>
    <property type="evidence" value="ECO:0007669"/>
    <property type="project" value="InterPro"/>
</dbReference>
<reference evidence="13 14" key="3">
    <citation type="submission" date="2019-11" db="EMBL/GenBank/DDBJ databases">
        <title>A de novo genome assembly of a pear dwarfing rootstock.</title>
        <authorList>
            <person name="Wang F."/>
            <person name="Wang J."/>
            <person name="Li S."/>
            <person name="Zhang Y."/>
            <person name="Fang M."/>
            <person name="Ma L."/>
            <person name="Zhao Y."/>
            <person name="Jiang S."/>
        </authorList>
    </citation>
    <scope>NUCLEOTIDE SEQUENCE [LARGE SCALE GENOMIC DNA]</scope>
    <source>
        <strain evidence="13">S2</strain>
        <tissue evidence="13">Leaf</tissue>
    </source>
</reference>
<keyword evidence="8 11" id="KW-0408">Iron</keyword>
<dbReference type="Pfam" id="PF00067">
    <property type="entry name" value="p450"/>
    <property type="match status" value="1"/>
</dbReference>
<dbReference type="GO" id="GO:0004497">
    <property type="term" value="F:monooxygenase activity"/>
    <property type="evidence" value="ECO:0007669"/>
    <property type="project" value="UniProtKB-KW"/>
</dbReference>
<evidence type="ECO:0000313" key="14">
    <source>
        <dbReference type="Proteomes" id="UP000327157"/>
    </source>
</evidence>
<evidence type="ECO:0000256" key="6">
    <source>
        <dbReference type="ARBA" id="ARBA00022989"/>
    </source>
</evidence>
<dbReference type="AlphaFoldDB" id="A0A5N5GIY6"/>
<dbReference type="InterPro" id="IPR036396">
    <property type="entry name" value="Cyt_P450_sf"/>
</dbReference>
<dbReference type="PROSITE" id="PS00086">
    <property type="entry name" value="CYTOCHROME_P450"/>
    <property type="match status" value="1"/>
</dbReference>
<comment type="similarity">
    <text evidence="2 12">Belongs to the cytochrome P450 family.</text>
</comment>
<dbReference type="InterPro" id="IPR017972">
    <property type="entry name" value="Cyt_P450_CS"/>
</dbReference>
<name>A0A5N5GIY6_9ROSA</name>
<reference evidence="13 14" key="1">
    <citation type="submission" date="2019-09" db="EMBL/GenBank/DDBJ databases">
        <authorList>
            <person name="Ou C."/>
        </authorList>
    </citation>
    <scope>NUCLEOTIDE SEQUENCE [LARGE SCALE GENOMIC DNA]</scope>
    <source>
        <strain evidence="13">S2</strain>
        <tissue evidence="13">Leaf</tissue>
    </source>
</reference>
<evidence type="ECO:0000256" key="8">
    <source>
        <dbReference type="ARBA" id="ARBA00023004"/>
    </source>
</evidence>
<dbReference type="PANTHER" id="PTHR24282">
    <property type="entry name" value="CYTOCHROME P450 FAMILY MEMBER"/>
    <property type="match status" value="1"/>
</dbReference>
<evidence type="ECO:0000256" key="5">
    <source>
        <dbReference type="ARBA" id="ARBA00022723"/>
    </source>
</evidence>
<comment type="caution">
    <text evidence="13">The sequence shown here is derived from an EMBL/GenBank/DDBJ whole genome shotgun (WGS) entry which is preliminary data.</text>
</comment>
<keyword evidence="9 12" id="KW-0503">Monooxygenase</keyword>
<dbReference type="Proteomes" id="UP000327157">
    <property type="component" value="Chromosome 3"/>
</dbReference>
<evidence type="ECO:0000256" key="2">
    <source>
        <dbReference type="ARBA" id="ARBA00010617"/>
    </source>
</evidence>
<protein>
    <submittedName>
        <fullName evidence="13">Cytochrome P450 714C2-like</fullName>
    </submittedName>
</protein>
<dbReference type="OrthoDB" id="1193161at2759"/>
<evidence type="ECO:0000256" key="10">
    <source>
        <dbReference type="ARBA" id="ARBA00023136"/>
    </source>
</evidence>
<dbReference type="GO" id="GO:0020037">
    <property type="term" value="F:heme binding"/>
    <property type="evidence" value="ECO:0007669"/>
    <property type="project" value="InterPro"/>
</dbReference>
<evidence type="ECO:0000256" key="11">
    <source>
        <dbReference type="PIRSR" id="PIRSR602401-1"/>
    </source>
</evidence>
<evidence type="ECO:0000256" key="12">
    <source>
        <dbReference type="RuleBase" id="RU000461"/>
    </source>
</evidence>
<dbReference type="PANTHER" id="PTHR24282:SF196">
    <property type="entry name" value="CYTOCHROME P450 714C2"/>
    <property type="match status" value="1"/>
</dbReference>
<keyword evidence="10" id="KW-0472">Membrane</keyword>
<organism evidence="13 14">
    <name type="scientific">Pyrus ussuriensis x Pyrus communis</name>
    <dbReference type="NCBI Taxonomy" id="2448454"/>
    <lineage>
        <taxon>Eukaryota</taxon>
        <taxon>Viridiplantae</taxon>
        <taxon>Streptophyta</taxon>
        <taxon>Embryophyta</taxon>
        <taxon>Tracheophyta</taxon>
        <taxon>Spermatophyta</taxon>
        <taxon>Magnoliopsida</taxon>
        <taxon>eudicotyledons</taxon>
        <taxon>Gunneridae</taxon>
        <taxon>Pentapetalae</taxon>
        <taxon>rosids</taxon>
        <taxon>fabids</taxon>
        <taxon>Rosales</taxon>
        <taxon>Rosaceae</taxon>
        <taxon>Amygdaloideae</taxon>
        <taxon>Maleae</taxon>
        <taxon>Pyrus</taxon>
    </lineage>
</organism>
<keyword evidence="4" id="KW-0812">Transmembrane</keyword>
<evidence type="ECO:0000256" key="9">
    <source>
        <dbReference type="ARBA" id="ARBA00023033"/>
    </source>
</evidence>
<gene>
    <name evidence="13" type="ORF">D8674_021411</name>
</gene>
<dbReference type="EMBL" id="SMOL01000402">
    <property type="protein sequence ID" value="KAB2614823.1"/>
    <property type="molecule type" value="Genomic_DNA"/>
</dbReference>
<keyword evidence="5 11" id="KW-0479">Metal-binding</keyword>
<keyword evidence="6" id="KW-1133">Transmembrane helix</keyword>
<dbReference type="SUPFAM" id="SSF48264">
    <property type="entry name" value="Cytochrome P450"/>
    <property type="match status" value="1"/>
</dbReference>
<evidence type="ECO:0000256" key="3">
    <source>
        <dbReference type="ARBA" id="ARBA00022617"/>
    </source>
</evidence>
<dbReference type="GO" id="GO:0016020">
    <property type="term" value="C:membrane"/>
    <property type="evidence" value="ECO:0007669"/>
    <property type="project" value="UniProtKB-SubCell"/>
</dbReference>
<accession>A0A5N5GIY6</accession>
<evidence type="ECO:0000256" key="7">
    <source>
        <dbReference type="ARBA" id="ARBA00023002"/>
    </source>
</evidence>
<sequence length="120" mass="13753">MFRVHSGSKGYQCLDNGDYIRCAKQLWVANKDMKGPDLYPFNPNRFVNRITSNLPHLYMPFGVGPRGCLGQNFAMVELKVLIALIVSNFSFSLFPKYRHVPTLRLVVEPEHDVDLLVKKL</sequence>
<keyword evidence="3 11" id="KW-0349">Heme</keyword>
<evidence type="ECO:0000256" key="4">
    <source>
        <dbReference type="ARBA" id="ARBA00022692"/>
    </source>
</evidence>
<comment type="subcellular location">
    <subcellularLocation>
        <location evidence="1">Membrane</location>
        <topology evidence="1">Single-pass membrane protein</topology>
    </subcellularLocation>
</comment>
<dbReference type="GO" id="GO:0005506">
    <property type="term" value="F:iron ion binding"/>
    <property type="evidence" value="ECO:0007669"/>
    <property type="project" value="InterPro"/>
</dbReference>